<organism evidence="2">
    <name type="scientific">Ajellomyces dermatitidis (strain ATCC 18188 / CBS 674.68)</name>
    <name type="common">Blastomyces dermatitidis</name>
    <dbReference type="NCBI Taxonomy" id="653446"/>
    <lineage>
        <taxon>Eukaryota</taxon>
        <taxon>Fungi</taxon>
        <taxon>Dikarya</taxon>
        <taxon>Ascomycota</taxon>
        <taxon>Pezizomycotina</taxon>
        <taxon>Eurotiomycetes</taxon>
        <taxon>Eurotiomycetidae</taxon>
        <taxon>Onygenales</taxon>
        <taxon>Ajellomycetaceae</taxon>
        <taxon>Blastomyces</taxon>
    </lineage>
</organism>
<evidence type="ECO:0000313" key="2">
    <source>
        <dbReference type="EMBL" id="KMW66747.1"/>
    </source>
</evidence>
<sequence>MNLQDDVYTHYHAVDSRQLSDKSFLFSQENNLDLSDLDSDLPVLSQVEEMLISCVHVFIELSENEDVSDQISFHKLDKQELMAIENENYLNLDNLNISPEYSGVPDLLISQSEVEQLHHELEMPQ</sequence>
<dbReference type="EMBL" id="GG749409">
    <property type="protein sequence ID" value="KMW66747.1"/>
    <property type="molecule type" value="Genomic_DNA"/>
</dbReference>
<gene>
    <name evidence="2" type="ORF">BDDG_11705</name>
</gene>
<dbReference type="AlphaFoldDB" id="A0A0J9EKU3"/>
<evidence type="ECO:0000259" key="1">
    <source>
        <dbReference type="Pfam" id="PF20209"/>
    </source>
</evidence>
<dbReference type="Pfam" id="PF20209">
    <property type="entry name" value="DUF6570"/>
    <property type="match status" value="1"/>
</dbReference>
<reference evidence="2" key="1">
    <citation type="submission" date="2010-03" db="EMBL/GenBank/DDBJ databases">
        <title>Annotation of Blastomyces dermatitidis strain ATCC 18188.</title>
        <authorList>
            <consortium name="The Broad Institute Genome Sequencing Platform"/>
            <consortium name="Broad Institute Genome Sequencing Center for Infectious Disease."/>
            <person name="Cuomo C."/>
            <person name="Klein B."/>
            <person name="Sullivan T."/>
            <person name="Heitman J."/>
            <person name="Young S."/>
            <person name="Zeng Q."/>
            <person name="Gargeya S."/>
            <person name="Alvarado L."/>
            <person name="Berlin A.M."/>
            <person name="Chapman S.B."/>
            <person name="Chen Z."/>
            <person name="Freedman E."/>
            <person name="Gellesch M."/>
            <person name="Goldberg J."/>
            <person name="Griggs A."/>
            <person name="Gujja S."/>
            <person name="Heilman E."/>
            <person name="Heiman D."/>
            <person name="Howarth C."/>
            <person name="Mehta T."/>
            <person name="Neiman D."/>
            <person name="Pearson M."/>
            <person name="Roberts A."/>
            <person name="Saif S."/>
            <person name="Shea T."/>
            <person name="Shenoy N."/>
            <person name="Sisk P."/>
            <person name="Stolte C."/>
            <person name="Sykes S."/>
            <person name="White J."/>
            <person name="Yandava C."/>
            <person name="Haas B."/>
            <person name="Nusbaum C."/>
            <person name="Birren B."/>
        </authorList>
    </citation>
    <scope>NUCLEOTIDE SEQUENCE</scope>
    <source>
        <strain evidence="2">ATCC 18188</strain>
    </source>
</reference>
<dbReference type="Proteomes" id="UP000007802">
    <property type="component" value="Unassembled WGS sequence"/>
</dbReference>
<accession>A0A0J9EKU3</accession>
<dbReference type="InterPro" id="IPR046700">
    <property type="entry name" value="DUF6570"/>
</dbReference>
<feature type="domain" description="DUF6570" evidence="1">
    <location>
        <begin position="25"/>
        <end position="61"/>
    </location>
</feature>
<proteinExistence type="predicted"/>
<dbReference type="OrthoDB" id="4369803at2759"/>
<protein>
    <recommendedName>
        <fullName evidence="1">DUF6570 domain-containing protein</fullName>
    </recommendedName>
</protein>
<name>A0A0J9EKU3_AJEDA</name>